<dbReference type="GO" id="GO:0005634">
    <property type="term" value="C:nucleus"/>
    <property type="evidence" value="ECO:0007669"/>
    <property type="project" value="UniProtKB-SubCell"/>
</dbReference>
<evidence type="ECO:0000256" key="1">
    <source>
        <dbReference type="ARBA" id="ARBA00004123"/>
    </source>
</evidence>
<dbReference type="SUPFAM" id="SSF46934">
    <property type="entry name" value="UBA-like"/>
    <property type="match status" value="1"/>
</dbReference>
<dbReference type="InterPro" id="IPR014764">
    <property type="entry name" value="DCN-prot"/>
</dbReference>
<evidence type="ECO:0000256" key="2">
    <source>
        <dbReference type="ARBA" id="ARBA00022786"/>
    </source>
</evidence>
<organism evidence="7">
    <name type="scientific">Hirondellea gigas</name>
    <dbReference type="NCBI Taxonomy" id="1518452"/>
    <lineage>
        <taxon>Eukaryota</taxon>
        <taxon>Metazoa</taxon>
        <taxon>Ecdysozoa</taxon>
        <taxon>Arthropoda</taxon>
        <taxon>Crustacea</taxon>
        <taxon>Multicrustacea</taxon>
        <taxon>Malacostraca</taxon>
        <taxon>Eumalacostraca</taxon>
        <taxon>Peracarida</taxon>
        <taxon>Amphipoda</taxon>
        <taxon>Amphilochidea</taxon>
        <taxon>Lysianassida</taxon>
        <taxon>Lysianassidira</taxon>
        <taxon>Lysianassoidea</taxon>
        <taxon>Lysianassidae</taxon>
        <taxon>Hirondellea</taxon>
    </lineage>
</organism>
<comment type="function">
    <text evidence="5">Neddylation of cullins play an essential role in the regulation of SCF-type complexes activity.</text>
</comment>
<evidence type="ECO:0000313" key="7">
    <source>
        <dbReference type="EMBL" id="LAB65947.1"/>
    </source>
</evidence>
<name>A0A2P2HVX5_9CRUS</name>
<dbReference type="Pfam" id="PF03556">
    <property type="entry name" value="Cullin_binding"/>
    <property type="match status" value="1"/>
</dbReference>
<dbReference type="PANTHER" id="PTHR12281:SF32">
    <property type="entry name" value="DCN1-LIKE PROTEIN"/>
    <property type="match status" value="1"/>
</dbReference>
<dbReference type="GO" id="GO:0000151">
    <property type="term" value="C:ubiquitin ligase complex"/>
    <property type="evidence" value="ECO:0007669"/>
    <property type="project" value="TreeGrafter"/>
</dbReference>
<feature type="domain" description="DCUN1" evidence="6">
    <location>
        <begin position="59"/>
        <end position="247"/>
    </location>
</feature>
<dbReference type="GO" id="GO:0031624">
    <property type="term" value="F:ubiquitin conjugating enzyme binding"/>
    <property type="evidence" value="ECO:0007669"/>
    <property type="project" value="TreeGrafter"/>
</dbReference>
<evidence type="ECO:0000313" key="8">
    <source>
        <dbReference type="EMBL" id="LAC19899.1"/>
    </source>
</evidence>
<dbReference type="PANTHER" id="PTHR12281">
    <property type="entry name" value="RP42 RELATED"/>
    <property type="match status" value="1"/>
</dbReference>
<evidence type="ECO:0000259" key="6">
    <source>
        <dbReference type="PROSITE" id="PS51229"/>
    </source>
</evidence>
<reference evidence="8" key="1">
    <citation type="submission" date="2017-11" db="EMBL/GenBank/DDBJ databases">
        <title>The sensing device of the deep-sea amphipod.</title>
        <authorList>
            <person name="Kobayashi H."/>
            <person name="Nagahama T."/>
            <person name="Arai W."/>
            <person name="Sasagawa Y."/>
            <person name="Umeda M."/>
            <person name="Hayashi T."/>
            <person name="Nikaido I."/>
            <person name="Watanabe H."/>
            <person name="Oguri K."/>
            <person name="Kitazato H."/>
            <person name="Fujioka K."/>
            <person name="Kido Y."/>
            <person name="Takami H."/>
        </authorList>
    </citation>
    <scope>NUCLEOTIDE SEQUENCE</scope>
    <source>
        <tissue evidence="8">Whole body</tissue>
    </source>
</reference>
<dbReference type="EMBL" id="IACT01000488">
    <property type="protein sequence ID" value="LAC19899.1"/>
    <property type="molecule type" value="mRNA"/>
</dbReference>
<dbReference type="InterPro" id="IPR009060">
    <property type="entry name" value="UBA-like_sf"/>
</dbReference>
<dbReference type="InterPro" id="IPR042460">
    <property type="entry name" value="DCN1-like_PONY"/>
</dbReference>
<dbReference type="InterPro" id="IPR005176">
    <property type="entry name" value="PONY_dom"/>
</dbReference>
<keyword evidence="2" id="KW-0833">Ubl conjugation pathway</keyword>
<dbReference type="GO" id="GO:2000436">
    <property type="term" value="P:positive regulation of protein neddylation"/>
    <property type="evidence" value="ECO:0007669"/>
    <property type="project" value="UniProtKB-ARBA"/>
</dbReference>
<dbReference type="Pfam" id="PF14555">
    <property type="entry name" value="UBA_4"/>
    <property type="match status" value="1"/>
</dbReference>
<evidence type="ECO:0000256" key="3">
    <source>
        <dbReference type="ARBA" id="ARBA00023242"/>
    </source>
</evidence>
<dbReference type="PROSITE" id="PS51229">
    <property type="entry name" value="DCUN1"/>
    <property type="match status" value="1"/>
</dbReference>
<dbReference type="EMBL" id="IACF01000140">
    <property type="protein sequence ID" value="LAB65947.1"/>
    <property type="molecule type" value="mRNA"/>
</dbReference>
<dbReference type="GO" id="GO:0097602">
    <property type="term" value="F:cullin family protein binding"/>
    <property type="evidence" value="ECO:0007669"/>
    <property type="project" value="TreeGrafter"/>
</dbReference>
<dbReference type="Gene3D" id="1.10.8.10">
    <property type="entry name" value="DNA helicase RuvA subunit, C-terminal domain"/>
    <property type="match status" value="1"/>
</dbReference>
<dbReference type="GO" id="GO:0045116">
    <property type="term" value="P:protein neddylation"/>
    <property type="evidence" value="ECO:0007669"/>
    <property type="project" value="TreeGrafter"/>
</dbReference>
<comment type="subcellular location">
    <subcellularLocation>
        <location evidence="1">Nucleus</location>
    </subcellularLocation>
</comment>
<evidence type="ECO:0000256" key="4">
    <source>
        <dbReference type="ARBA" id="ARBA00059219"/>
    </source>
</evidence>
<dbReference type="GO" id="GO:0032182">
    <property type="term" value="F:ubiquitin-like protein binding"/>
    <property type="evidence" value="ECO:0007669"/>
    <property type="project" value="TreeGrafter"/>
</dbReference>
<proteinExistence type="evidence at transcript level"/>
<dbReference type="FunFam" id="1.10.238.200:FF:000001">
    <property type="entry name" value="DCN1-like protein"/>
    <property type="match status" value="1"/>
</dbReference>
<comment type="function">
    <text evidence="4">Promotes neddylation of cullin components of SCF-type E3 ubiquitin ligase complexes and thus regulates SCF-type complex activity. Function promotes cell proliferation.</text>
</comment>
<dbReference type="Gene3D" id="1.10.238.200">
    <property type="entry name" value="Cullin, PONY binding domain"/>
    <property type="match status" value="1"/>
</dbReference>
<dbReference type="GO" id="GO:0005737">
    <property type="term" value="C:cytoplasm"/>
    <property type="evidence" value="ECO:0007669"/>
    <property type="project" value="UniProtKB-ARBA"/>
</dbReference>
<evidence type="ECO:0000256" key="5">
    <source>
        <dbReference type="RuleBase" id="RU410713"/>
    </source>
</evidence>
<dbReference type="FunFam" id="1.10.238.10:FF:000030">
    <property type="entry name" value="DCN1-like protein"/>
    <property type="match status" value="1"/>
</dbReference>
<sequence>MHKLKSSQRDKVKQFISFTQAGEKTAIYCLLQNDWKLELAIDNYFQNPDVFYREQRASIDKKKLEHLYGRYKDSNEISKITVNGVMKLLEDLDLPPDSRLVLILAWKLKAAAQCEFTREEFINGLTEIGCDTIDKLKLKLPTLEHELRDNNRFKDFYQFTFAYARNPGQKGLDLDMAIAYWNICLHGRFRLLPLWCKFLTDHHKRSIPKDTWNLLLDFAIIINDDLSNYDEEGAWPVLIDDFVEYARPLVLGDHVEGGAAPSSTQPGMETSGP</sequence>
<dbReference type="AlphaFoldDB" id="A0A2P2HVX5"/>
<dbReference type="Gene3D" id="1.10.238.10">
    <property type="entry name" value="EF-hand"/>
    <property type="match status" value="1"/>
</dbReference>
<protein>
    <recommendedName>
        <fullName evidence="5">Defective in cullin neddylation protein</fullName>
    </recommendedName>
</protein>
<dbReference type="FunFam" id="1.10.8.10:FF:000021">
    <property type="entry name" value="DCN1-like protein"/>
    <property type="match status" value="1"/>
</dbReference>
<reference evidence="7" key="2">
    <citation type="journal article" date="2018" name="Biosci. Biotechnol. Biochem.">
        <title>Polysaccharide hydrolase of the hadal zone amphipods Hirondellea gigas.</title>
        <authorList>
            <person name="Kobayashi H."/>
            <person name="Nagahama T."/>
            <person name="Arai W."/>
            <person name="Sasagawa Y."/>
            <person name="Umeda M."/>
            <person name="Hayashi T."/>
            <person name="Nikaido I."/>
            <person name="Watanabe H."/>
            <person name="Oguri K."/>
            <person name="Kitazato H."/>
            <person name="Fujioka K."/>
            <person name="Kido Y."/>
            <person name="Takami H."/>
        </authorList>
    </citation>
    <scope>NUCLEOTIDE SEQUENCE</scope>
    <source>
        <tissue evidence="7">Whole body</tissue>
    </source>
</reference>
<accession>A0A2P2HVX5</accession>
<keyword evidence="3" id="KW-0539">Nucleus</keyword>